<evidence type="ECO:0000256" key="4">
    <source>
        <dbReference type="ARBA" id="ARBA00022692"/>
    </source>
</evidence>
<comment type="similarity">
    <text evidence="2 7">Belongs to the sodium:solute symporter (SSF) (TC 2.A.21) family.</text>
</comment>
<reference evidence="10 11" key="1">
    <citation type="submission" date="2019-02" db="EMBL/GenBank/DDBJ databases">
        <title>Planctomycetal bacteria perform biofilm scaping via a novel small molecule.</title>
        <authorList>
            <person name="Jeske O."/>
            <person name="Boedeker C."/>
            <person name="Wiegand S."/>
            <person name="Breitling P."/>
            <person name="Kallscheuer N."/>
            <person name="Jogler M."/>
            <person name="Rohde M."/>
            <person name="Petersen J."/>
            <person name="Medema M.H."/>
            <person name="Surup F."/>
            <person name="Jogler C."/>
        </authorList>
    </citation>
    <scope>NUCLEOTIDE SEQUENCE [LARGE SCALE GENOMIC DNA]</scope>
    <source>
        <strain evidence="10 11">Mal15</strain>
    </source>
</reference>
<evidence type="ECO:0000256" key="6">
    <source>
        <dbReference type="ARBA" id="ARBA00023136"/>
    </source>
</evidence>
<dbReference type="PANTHER" id="PTHR46154:SF4">
    <property type="entry name" value="UREA ACTIVE TRANSPORTER"/>
    <property type="match status" value="1"/>
</dbReference>
<keyword evidence="5 9" id="KW-1133">Transmembrane helix</keyword>
<dbReference type="InterPro" id="IPR001734">
    <property type="entry name" value="Na/solute_symporter"/>
</dbReference>
<dbReference type="PROSITE" id="PS00456">
    <property type="entry name" value="NA_SOLUT_SYMP_1"/>
    <property type="match status" value="1"/>
</dbReference>
<dbReference type="GO" id="GO:0015204">
    <property type="term" value="F:urea transmembrane transporter activity"/>
    <property type="evidence" value="ECO:0007669"/>
    <property type="project" value="InterPro"/>
</dbReference>
<dbReference type="CDD" id="cd11476">
    <property type="entry name" value="SLC5sbd_DUR3"/>
    <property type="match status" value="1"/>
</dbReference>
<feature type="transmembrane region" description="Helical" evidence="9">
    <location>
        <begin position="288"/>
        <end position="313"/>
    </location>
</feature>
<dbReference type="InterPro" id="IPR038377">
    <property type="entry name" value="Na/Glc_symporter_sf"/>
</dbReference>
<comment type="subcellular location">
    <subcellularLocation>
        <location evidence="1">Membrane</location>
        <topology evidence="1">Multi-pass membrane protein</topology>
    </subcellularLocation>
</comment>
<feature type="transmembrane region" description="Helical" evidence="9">
    <location>
        <begin position="441"/>
        <end position="460"/>
    </location>
</feature>
<evidence type="ECO:0000256" key="2">
    <source>
        <dbReference type="ARBA" id="ARBA00006434"/>
    </source>
</evidence>
<dbReference type="Gene3D" id="1.20.1730.10">
    <property type="entry name" value="Sodium/glucose cotransporter"/>
    <property type="match status" value="1"/>
</dbReference>
<keyword evidence="11" id="KW-1185">Reference proteome</keyword>
<dbReference type="InterPro" id="IPR031155">
    <property type="entry name" value="DUR"/>
</dbReference>
<name>A0A5B9MMK5_9BACT</name>
<protein>
    <submittedName>
        <fullName evidence="10">Sodium/proline symporter</fullName>
    </submittedName>
</protein>
<keyword evidence="6 9" id="KW-0472">Membrane</keyword>
<keyword evidence="4 9" id="KW-0812">Transmembrane</keyword>
<evidence type="ECO:0000256" key="3">
    <source>
        <dbReference type="ARBA" id="ARBA00022448"/>
    </source>
</evidence>
<evidence type="ECO:0000256" key="8">
    <source>
        <dbReference type="SAM" id="MobiDB-lite"/>
    </source>
</evidence>
<feature type="transmembrane region" description="Helical" evidence="9">
    <location>
        <begin position="139"/>
        <end position="160"/>
    </location>
</feature>
<dbReference type="AlphaFoldDB" id="A0A5B9MMK5"/>
<feature type="transmembrane region" description="Helical" evidence="9">
    <location>
        <begin position="466"/>
        <end position="484"/>
    </location>
</feature>
<feature type="transmembrane region" description="Helical" evidence="9">
    <location>
        <begin position="413"/>
        <end position="434"/>
    </location>
</feature>
<organism evidence="10 11">
    <name type="scientific">Stieleria maiorica</name>
    <dbReference type="NCBI Taxonomy" id="2795974"/>
    <lineage>
        <taxon>Bacteria</taxon>
        <taxon>Pseudomonadati</taxon>
        <taxon>Planctomycetota</taxon>
        <taxon>Planctomycetia</taxon>
        <taxon>Pirellulales</taxon>
        <taxon>Pirellulaceae</taxon>
        <taxon>Stieleria</taxon>
    </lineage>
</organism>
<feature type="transmembrane region" description="Helical" evidence="9">
    <location>
        <begin position="209"/>
        <end position="227"/>
    </location>
</feature>
<feature type="transmembrane region" description="Helical" evidence="9">
    <location>
        <begin position="62"/>
        <end position="81"/>
    </location>
</feature>
<dbReference type="InterPro" id="IPR018212">
    <property type="entry name" value="Na/solute_symporter_CS"/>
</dbReference>
<accession>A0A5B9MMK5</accession>
<feature type="transmembrane region" description="Helical" evidence="9">
    <location>
        <begin position="31"/>
        <end position="50"/>
    </location>
</feature>
<evidence type="ECO:0000256" key="5">
    <source>
        <dbReference type="ARBA" id="ARBA00022989"/>
    </source>
</evidence>
<dbReference type="GO" id="GO:0016020">
    <property type="term" value="C:membrane"/>
    <property type="evidence" value="ECO:0007669"/>
    <property type="project" value="UniProtKB-SubCell"/>
</dbReference>
<evidence type="ECO:0000256" key="7">
    <source>
        <dbReference type="RuleBase" id="RU362091"/>
    </source>
</evidence>
<keyword evidence="3" id="KW-0813">Transport</keyword>
<proteinExistence type="inferred from homology"/>
<evidence type="ECO:0000256" key="9">
    <source>
        <dbReference type="SAM" id="Phobius"/>
    </source>
</evidence>
<dbReference type="PROSITE" id="PS50283">
    <property type="entry name" value="NA_SOLUT_SYMP_3"/>
    <property type="match status" value="1"/>
</dbReference>
<feature type="transmembrane region" description="Helical" evidence="9">
    <location>
        <begin position="93"/>
        <end position="118"/>
    </location>
</feature>
<dbReference type="PANTHER" id="PTHR46154">
    <property type="match status" value="1"/>
</dbReference>
<evidence type="ECO:0000256" key="1">
    <source>
        <dbReference type="ARBA" id="ARBA00004141"/>
    </source>
</evidence>
<sequence length="530" mass="55821">MNLEIGLEEPLIGGVMLLSSTDTGRILSQEAGYGMLVLFGLAWIGLGVWWGRRATTYDGFAVAGRNVGLALGTATAVATWVTSNTTMLAPQFALQLGLWGALAYSTASFGLFAFAPLSGRIRRLMPHGYTAVEFVRRRYGRLGSIPFLIISLFYALTWLISMAMAGGKLLNALSGIPYEVGMTVVLVVCVLYTLFGGMYAVIGTDFIQSIIILVGLVVVAIAVLAHVDVADVHQKLQADRPMLLSILFPAALMALFNNMLFGFGEIFHSNVWWSRAFAMREGIGPKAYLLGGLLWLPVPIVAGFLGLAAPALGIGVSQPDTVGPMVAATLLGTGGALLVFVVVFCSLASSIDSLLAATSDLVVNDIAEPIAGQMMSIQATDAIKRRWSLFAIIGLGVITWCAAYPNIGTLATVLFFAGPMVGSCIWPIIGGLYFRRSSPIAACAAMVAGTSLGLVAYFMIGWFVASLVGAAVSGVVFLIAMVFYPDDFDFKLLSDSPDAPLAVGSADVAPIDPDGRGGMVGDSRVGGETR</sequence>
<evidence type="ECO:0000313" key="10">
    <source>
        <dbReference type="EMBL" id="QEG00108.1"/>
    </source>
</evidence>
<evidence type="ECO:0000313" key="11">
    <source>
        <dbReference type="Proteomes" id="UP000321353"/>
    </source>
</evidence>
<feature type="transmembrane region" description="Helical" evidence="9">
    <location>
        <begin position="325"/>
        <end position="347"/>
    </location>
</feature>
<dbReference type="Proteomes" id="UP000321353">
    <property type="component" value="Chromosome"/>
</dbReference>
<dbReference type="KEGG" id="smam:Mal15_41770"/>
<feature type="transmembrane region" description="Helical" evidence="9">
    <location>
        <begin position="247"/>
        <end position="267"/>
    </location>
</feature>
<dbReference type="EMBL" id="CP036264">
    <property type="protein sequence ID" value="QEG00108.1"/>
    <property type="molecule type" value="Genomic_DNA"/>
</dbReference>
<gene>
    <name evidence="10" type="primary">putP_2</name>
    <name evidence="10" type="ORF">Mal15_41770</name>
</gene>
<feature type="transmembrane region" description="Helical" evidence="9">
    <location>
        <begin position="180"/>
        <end position="202"/>
    </location>
</feature>
<dbReference type="Pfam" id="PF00474">
    <property type="entry name" value="SSF"/>
    <property type="match status" value="1"/>
</dbReference>
<feature type="region of interest" description="Disordered" evidence="8">
    <location>
        <begin position="506"/>
        <end position="530"/>
    </location>
</feature>
<feature type="transmembrane region" description="Helical" evidence="9">
    <location>
        <begin position="387"/>
        <end position="407"/>
    </location>
</feature>